<dbReference type="GO" id="GO:0033468">
    <property type="term" value="P:CMP-keto-3-deoxy-D-manno-octulosonic acid biosynthetic process"/>
    <property type="evidence" value="ECO:0007669"/>
    <property type="project" value="UniProtKB-UniRule"/>
</dbReference>
<dbReference type="Pfam" id="PF02348">
    <property type="entry name" value="CTP_transf_3"/>
    <property type="match status" value="1"/>
</dbReference>
<comment type="similarity">
    <text evidence="5">Belongs to the KdsB family.</text>
</comment>
<dbReference type="GO" id="GO:0016020">
    <property type="term" value="C:membrane"/>
    <property type="evidence" value="ECO:0007669"/>
    <property type="project" value="UniProtKB-SubCell"/>
</dbReference>
<protein>
    <recommendedName>
        <fullName evidence="5">3-deoxy-manno-octulosonate cytidylyltransferase</fullName>
        <ecNumber evidence="5">2.7.7.38</ecNumber>
    </recommendedName>
    <alternativeName>
        <fullName evidence="5">CMP-2-keto-3-deoxyoctulosonic acid synthase</fullName>
        <shortName evidence="5">CKS</shortName>
        <shortName evidence="5">CMP-KDO synthase</shortName>
    </alternativeName>
</protein>
<dbReference type="OrthoDB" id="9815559at2"/>
<dbReference type="GO" id="GO:0009103">
    <property type="term" value="P:lipopolysaccharide biosynthetic process"/>
    <property type="evidence" value="ECO:0007669"/>
    <property type="project" value="UniProtKB-UniRule"/>
</dbReference>
<evidence type="ECO:0000313" key="7">
    <source>
        <dbReference type="Proteomes" id="UP000006048"/>
    </source>
</evidence>
<dbReference type="HAMAP" id="MF_00057">
    <property type="entry name" value="KdsB"/>
    <property type="match status" value="1"/>
</dbReference>
<keyword evidence="5" id="KW-0963">Cytoplasm</keyword>
<dbReference type="AlphaFoldDB" id="I4BAV0"/>
<dbReference type="Gene3D" id="3.90.550.10">
    <property type="entry name" value="Spore Coat Polysaccharide Biosynthesis Protein SpsA, Chain A"/>
    <property type="match status" value="1"/>
</dbReference>
<evidence type="ECO:0000256" key="3">
    <source>
        <dbReference type="ARBA" id="ARBA00022695"/>
    </source>
</evidence>
<dbReference type="RefSeq" id="WP_014804884.1">
    <property type="nucleotide sequence ID" value="NC_018020.1"/>
</dbReference>
<dbReference type="STRING" id="869212.Turpa_3773"/>
<keyword evidence="2 5" id="KW-0808">Transferase</keyword>
<evidence type="ECO:0000256" key="4">
    <source>
        <dbReference type="ARBA" id="ARBA00022985"/>
    </source>
</evidence>
<dbReference type="GO" id="GO:0005829">
    <property type="term" value="C:cytosol"/>
    <property type="evidence" value="ECO:0007669"/>
    <property type="project" value="TreeGrafter"/>
</dbReference>
<evidence type="ECO:0000256" key="2">
    <source>
        <dbReference type="ARBA" id="ARBA00022679"/>
    </source>
</evidence>
<keyword evidence="3 5" id="KW-0548">Nucleotidyltransferase</keyword>
<gene>
    <name evidence="5" type="primary">kdsB</name>
    <name evidence="6" type="ordered locus">Turpa_3773</name>
</gene>
<dbReference type="CDD" id="cd02517">
    <property type="entry name" value="CMP-KDO-Synthetase"/>
    <property type="match status" value="1"/>
</dbReference>
<dbReference type="InterPro" id="IPR003329">
    <property type="entry name" value="Cytidylyl_trans"/>
</dbReference>
<comment type="function">
    <text evidence="5">Activates KDO (a required 8-carbon sugar) for incorporation into bacterial lipopolysaccharide in Gram-negative bacteria.</text>
</comment>
<dbReference type="KEGG" id="tpx:Turpa_3773"/>
<dbReference type="SUPFAM" id="SSF53448">
    <property type="entry name" value="Nucleotide-diphospho-sugar transferases"/>
    <property type="match status" value="1"/>
</dbReference>
<dbReference type="NCBIfam" id="NF009905">
    <property type="entry name" value="PRK13368.1"/>
    <property type="match status" value="1"/>
</dbReference>
<accession>I4BAV0</accession>
<sequence length="246" mass="27157">MRALGVIPARYASTRFPGKPLALIAGKPMIEWVYGAAKKCTDLDHVVVATDDARIADAVRQFGGEAVMTRDDHVSGFDRIVEVASKFSGFTHYVNVQGDEPLLPAANISGAVALFREHGEDCHIATTAVPFSNEADEANENMVKVVLAHDARALYFSRSRIPFYRKDVRASLPALKHQGLYAYSREALLKLAKLPVAALEEAESLEQLRFLYNGFNIFVHIAREDSPGVDVPEDIKRVEQILQHAV</sequence>
<keyword evidence="7" id="KW-1185">Reference proteome</keyword>
<evidence type="ECO:0000256" key="5">
    <source>
        <dbReference type="HAMAP-Rule" id="MF_00057"/>
    </source>
</evidence>
<dbReference type="InterPro" id="IPR029044">
    <property type="entry name" value="Nucleotide-diphossugar_trans"/>
</dbReference>
<dbReference type="NCBIfam" id="NF003950">
    <property type="entry name" value="PRK05450.1-3"/>
    <property type="match status" value="1"/>
</dbReference>
<dbReference type="Proteomes" id="UP000006048">
    <property type="component" value="Chromosome"/>
</dbReference>
<dbReference type="PANTHER" id="PTHR42866:SF2">
    <property type="entry name" value="3-DEOXY-MANNO-OCTULOSONATE CYTIDYLYLTRANSFERASE, MITOCHONDRIAL"/>
    <property type="match status" value="1"/>
</dbReference>
<name>I4BAV0_TURPD</name>
<dbReference type="NCBIfam" id="TIGR00466">
    <property type="entry name" value="kdsB"/>
    <property type="match status" value="1"/>
</dbReference>
<dbReference type="UniPathway" id="UPA00030"/>
<evidence type="ECO:0000256" key="1">
    <source>
        <dbReference type="ARBA" id="ARBA00004370"/>
    </source>
</evidence>
<evidence type="ECO:0000313" key="6">
    <source>
        <dbReference type="EMBL" id="AFM14407.1"/>
    </source>
</evidence>
<dbReference type="NCBIfam" id="NF003952">
    <property type="entry name" value="PRK05450.1-5"/>
    <property type="match status" value="1"/>
</dbReference>
<reference evidence="6 7" key="1">
    <citation type="submission" date="2012-06" db="EMBL/GenBank/DDBJ databases">
        <title>The complete chromosome of genome of Turneriella parva DSM 21527.</title>
        <authorList>
            <consortium name="US DOE Joint Genome Institute (JGI-PGF)"/>
            <person name="Lucas S."/>
            <person name="Han J."/>
            <person name="Lapidus A."/>
            <person name="Bruce D."/>
            <person name="Goodwin L."/>
            <person name="Pitluck S."/>
            <person name="Peters L."/>
            <person name="Kyrpides N."/>
            <person name="Mavromatis K."/>
            <person name="Ivanova N."/>
            <person name="Mikhailova N."/>
            <person name="Chertkov O."/>
            <person name="Detter J.C."/>
            <person name="Tapia R."/>
            <person name="Han C."/>
            <person name="Land M."/>
            <person name="Hauser L."/>
            <person name="Markowitz V."/>
            <person name="Cheng J.-F."/>
            <person name="Hugenholtz P."/>
            <person name="Woyke T."/>
            <person name="Wu D."/>
            <person name="Gronow S."/>
            <person name="Wellnitz S."/>
            <person name="Brambilla E."/>
            <person name="Klenk H.-P."/>
            <person name="Eisen J.A."/>
        </authorList>
    </citation>
    <scope>NUCLEOTIDE SEQUENCE [LARGE SCALE GENOMIC DNA]</scope>
    <source>
        <strain evidence="7">ATCC BAA-1111 / DSM 21527 / NCTC 11395 / H</strain>
    </source>
</reference>
<dbReference type="EC" id="2.7.7.38" evidence="5"/>
<comment type="pathway">
    <text evidence="5">Bacterial outer membrane biogenesis; lipopolysaccharide biosynthesis.</text>
</comment>
<comment type="pathway">
    <text evidence="5">Nucleotide-sugar biosynthesis; CMP-3-deoxy-D-manno-octulosonate biosynthesis; CMP-3-deoxy-D-manno-octulosonate from 3-deoxy-D-manno-octulosonate and CTP: step 1/1.</text>
</comment>
<dbReference type="GO" id="GO:0008690">
    <property type="term" value="F:3-deoxy-manno-octulosonate cytidylyltransferase activity"/>
    <property type="evidence" value="ECO:0007669"/>
    <property type="project" value="UniProtKB-UniRule"/>
</dbReference>
<keyword evidence="4 5" id="KW-0448">Lipopolysaccharide biosynthesis</keyword>
<comment type="subcellular location">
    <subcellularLocation>
        <location evidence="5">Cytoplasm</location>
    </subcellularLocation>
    <subcellularLocation>
        <location evidence="1">Membrane</location>
    </subcellularLocation>
</comment>
<organism evidence="6 7">
    <name type="scientific">Turneriella parva (strain ATCC BAA-1111 / DSM 21527 / NCTC 11395 / H)</name>
    <name type="common">Leptospira parva</name>
    <dbReference type="NCBI Taxonomy" id="869212"/>
    <lineage>
        <taxon>Bacteria</taxon>
        <taxon>Pseudomonadati</taxon>
        <taxon>Spirochaetota</taxon>
        <taxon>Spirochaetia</taxon>
        <taxon>Leptospirales</taxon>
        <taxon>Leptospiraceae</taxon>
        <taxon>Turneriella</taxon>
    </lineage>
</organism>
<comment type="catalytic activity">
    <reaction evidence="5">
        <text>3-deoxy-alpha-D-manno-oct-2-ulosonate + CTP = CMP-3-deoxy-beta-D-manno-octulosonate + diphosphate</text>
        <dbReference type="Rhea" id="RHEA:23448"/>
        <dbReference type="ChEBI" id="CHEBI:33019"/>
        <dbReference type="ChEBI" id="CHEBI:37563"/>
        <dbReference type="ChEBI" id="CHEBI:85986"/>
        <dbReference type="ChEBI" id="CHEBI:85987"/>
        <dbReference type="EC" id="2.7.7.38"/>
    </reaction>
</comment>
<dbReference type="EMBL" id="CP002959">
    <property type="protein sequence ID" value="AFM14407.1"/>
    <property type="molecule type" value="Genomic_DNA"/>
</dbReference>
<dbReference type="PATRIC" id="fig|869212.3.peg.3801"/>
<dbReference type="UniPathway" id="UPA00358">
    <property type="reaction ID" value="UER00476"/>
</dbReference>
<dbReference type="FunFam" id="3.90.550.10:FF:000011">
    <property type="entry name" value="3-deoxy-manno-octulosonate cytidylyltransferase"/>
    <property type="match status" value="1"/>
</dbReference>
<proteinExistence type="inferred from homology"/>
<dbReference type="HOGENOM" id="CLU_065038_0_1_12"/>
<dbReference type="InterPro" id="IPR004528">
    <property type="entry name" value="KdsB"/>
</dbReference>
<dbReference type="PANTHER" id="PTHR42866">
    <property type="entry name" value="3-DEOXY-MANNO-OCTULOSONATE CYTIDYLYLTRANSFERASE"/>
    <property type="match status" value="1"/>
</dbReference>